<keyword evidence="6" id="KW-0805">Transcription regulation</keyword>
<keyword evidence="1 6" id="KW-0436">Ligase</keyword>
<dbReference type="InterPro" id="IPR030855">
    <property type="entry name" value="Bifunct_BirA"/>
</dbReference>
<keyword evidence="4 6" id="KW-0092">Biotin</keyword>
<dbReference type="InterPro" id="IPR036388">
    <property type="entry name" value="WH-like_DNA-bd_sf"/>
</dbReference>
<feature type="binding site" evidence="6">
    <location>
        <begin position="113"/>
        <end position="115"/>
    </location>
    <ligand>
        <name>biotin</name>
        <dbReference type="ChEBI" id="CHEBI:57586"/>
    </ligand>
</feature>
<dbReference type="Gene3D" id="2.30.30.100">
    <property type="match status" value="1"/>
</dbReference>
<dbReference type="InterPro" id="IPR004143">
    <property type="entry name" value="BPL_LPL_catalytic"/>
</dbReference>
<dbReference type="GO" id="GO:0004077">
    <property type="term" value="F:biotin--[biotin carboxyl-carrier protein] ligase activity"/>
    <property type="evidence" value="ECO:0007669"/>
    <property type="project" value="UniProtKB-UniRule"/>
</dbReference>
<dbReference type="InterPro" id="IPR013196">
    <property type="entry name" value="HTH_11"/>
</dbReference>
<dbReference type="Pfam" id="PF02237">
    <property type="entry name" value="BPL_C"/>
    <property type="match status" value="1"/>
</dbReference>
<feature type="domain" description="BPL/LPL catalytic" evidence="7">
    <location>
        <begin position="66"/>
        <end position="251"/>
    </location>
</feature>
<dbReference type="InterPro" id="IPR036390">
    <property type="entry name" value="WH_DNA-bd_sf"/>
</dbReference>
<evidence type="ECO:0000256" key="3">
    <source>
        <dbReference type="ARBA" id="ARBA00022840"/>
    </source>
</evidence>
<dbReference type="Gene3D" id="3.30.930.10">
    <property type="entry name" value="Bira Bifunctional Protein, Domain 2"/>
    <property type="match status" value="1"/>
</dbReference>
<dbReference type="OrthoDB" id="9807064at2"/>
<evidence type="ECO:0000256" key="6">
    <source>
        <dbReference type="HAMAP-Rule" id="MF_00978"/>
    </source>
</evidence>
<comment type="catalytic activity">
    <reaction evidence="5 6">
        <text>biotin + L-lysyl-[protein] + ATP = N(6)-biotinyl-L-lysyl-[protein] + AMP + diphosphate + H(+)</text>
        <dbReference type="Rhea" id="RHEA:11756"/>
        <dbReference type="Rhea" id="RHEA-COMP:9752"/>
        <dbReference type="Rhea" id="RHEA-COMP:10505"/>
        <dbReference type="ChEBI" id="CHEBI:15378"/>
        <dbReference type="ChEBI" id="CHEBI:29969"/>
        <dbReference type="ChEBI" id="CHEBI:30616"/>
        <dbReference type="ChEBI" id="CHEBI:33019"/>
        <dbReference type="ChEBI" id="CHEBI:57586"/>
        <dbReference type="ChEBI" id="CHEBI:83144"/>
        <dbReference type="ChEBI" id="CHEBI:456215"/>
        <dbReference type="EC" id="6.3.4.15"/>
    </reaction>
</comment>
<feature type="binding site" evidence="6">
    <location>
        <begin position="85"/>
        <end position="87"/>
    </location>
    <ligand>
        <name>biotin</name>
        <dbReference type="ChEBI" id="CHEBI:57586"/>
    </ligand>
</feature>
<dbReference type="PANTHER" id="PTHR12835">
    <property type="entry name" value="BIOTIN PROTEIN LIGASE"/>
    <property type="match status" value="1"/>
</dbReference>
<comment type="caution">
    <text evidence="8">The sequence shown here is derived from an EMBL/GenBank/DDBJ whole genome shotgun (WGS) entry which is preliminary data.</text>
</comment>
<evidence type="ECO:0000256" key="1">
    <source>
        <dbReference type="ARBA" id="ARBA00022598"/>
    </source>
</evidence>
<evidence type="ECO:0000313" key="8">
    <source>
        <dbReference type="EMBL" id="RBO79778.1"/>
    </source>
</evidence>
<evidence type="ECO:0000256" key="5">
    <source>
        <dbReference type="ARBA" id="ARBA00047846"/>
    </source>
</evidence>
<dbReference type="NCBIfam" id="TIGR00121">
    <property type="entry name" value="birA_ligase"/>
    <property type="match status" value="1"/>
</dbReference>
<dbReference type="AlphaFoldDB" id="A0A366CUN9"/>
<reference evidence="8 9" key="1">
    <citation type="submission" date="2018-06" db="EMBL/GenBank/DDBJ databases">
        <title>Genomic Encyclopedia of Type Strains, Phase III (KMG-III): the genomes of soil and plant-associated and newly described type strains.</title>
        <authorList>
            <person name="Whitman W."/>
        </authorList>
    </citation>
    <scope>NUCLEOTIDE SEQUENCE [LARGE SCALE GENOMIC DNA]</scope>
    <source>
        <strain evidence="8 9">CECT 7732</strain>
    </source>
</reference>
<feature type="DNA-binding region" description="H-T-H motif" evidence="6">
    <location>
        <begin position="16"/>
        <end position="35"/>
    </location>
</feature>
<dbReference type="CDD" id="cd16442">
    <property type="entry name" value="BPL"/>
    <property type="match status" value="1"/>
</dbReference>
<dbReference type="Pfam" id="PF08279">
    <property type="entry name" value="HTH_11"/>
    <property type="match status" value="1"/>
</dbReference>
<dbReference type="Pfam" id="PF03099">
    <property type="entry name" value="BPL_LplA_LipB"/>
    <property type="match status" value="1"/>
</dbReference>
<comment type="function">
    <text evidence="6">Acts both as a biotin--[acetyl-CoA-carboxylase] ligase and a biotin-operon repressor. In the presence of ATP, BirA activates biotin to form the BirA-biotinyl-5'-adenylate (BirA-bio-5'-AMP or holoBirA) complex. HoloBirA can either transfer the biotinyl moiety to the biotin carboxyl carrier protein (BCCP) subunit of acetyl-CoA carboxylase, or bind to the biotin operator site and inhibit transcription of the operon.</text>
</comment>
<dbReference type="GO" id="GO:0003677">
    <property type="term" value="F:DNA binding"/>
    <property type="evidence" value="ECO:0007669"/>
    <property type="project" value="UniProtKB-UniRule"/>
</dbReference>
<dbReference type="PANTHER" id="PTHR12835:SF5">
    <property type="entry name" value="BIOTIN--PROTEIN LIGASE"/>
    <property type="match status" value="1"/>
</dbReference>
<dbReference type="Gene3D" id="1.10.10.10">
    <property type="entry name" value="Winged helix-like DNA-binding domain superfamily/Winged helix DNA-binding domain"/>
    <property type="match status" value="1"/>
</dbReference>
<dbReference type="SUPFAM" id="SSF55681">
    <property type="entry name" value="Class II aaRS and biotin synthetases"/>
    <property type="match status" value="1"/>
</dbReference>
<dbReference type="InterPro" id="IPR004408">
    <property type="entry name" value="Biotin_CoA_COase_ligase"/>
</dbReference>
<dbReference type="HAMAP" id="MF_00978">
    <property type="entry name" value="Bifunct_BirA"/>
    <property type="match status" value="1"/>
</dbReference>
<gene>
    <name evidence="6" type="primary">birA</name>
    <name evidence="8" type="ORF">DFP76_11174</name>
</gene>
<dbReference type="PROSITE" id="PS51733">
    <property type="entry name" value="BPL_LPL_CATALYTIC"/>
    <property type="match status" value="1"/>
</dbReference>
<sequence length="318" mass="34788">MQAVLALLSDNEFHSGEELGAALGVTRAAVWKKLKKLESIGVRVHSVKGRGYRLPSPLELLSEQALREQGVPQQVSIALDFETESTNGDAKAYIAQGGQLPALFSVERQTNGRGRRGRQWESGVAKNLTFSFVWRFENGPSVVEGLSLAAGVAVARVLKKIGIPNPGLKWPNDAQIDGQKVCGILLEMVADQDVCDVIIGIGLNVEMEESFMANVDQPWTDLVSRLPQRPSRNVILAELSKELVGVCELFEDGNGMKHFQSHWQAYDVLYNQSINVMSVSQQRQGVAKGIDEKGALLMEEESGELVTLHGGEVSVRRV</sequence>
<evidence type="ECO:0000313" key="9">
    <source>
        <dbReference type="Proteomes" id="UP000252086"/>
    </source>
</evidence>
<dbReference type="SUPFAM" id="SSF50037">
    <property type="entry name" value="C-terminal domain of transcriptional repressors"/>
    <property type="match status" value="1"/>
</dbReference>
<feature type="binding site" evidence="6">
    <location>
        <position position="180"/>
    </location>
    <ligand>
        <name>biotin</name>
        <dbReference type="ChEBI" id="CHEBI:57586"/>
    </ligand>
</feature>
<keyword evidence="6" id="KW-0238">DNA-binding</keyword>
<dbReference type="GO" id="GO:0005524">
    <property type="term" value="F:ATP binding"/>
    <property type="evidence" value="ECO:0007669"/>
    <property type="project" value="UniProtKB-UniRule"/>
</dbReference>
<dbReference type="InterPro" id="IPR045864">
    <property type="entry name" value="aa-tRNA-synth_II/BPL/LPL"/>
</dbReference>
<dbReference type="RefSeq" id="WP_113875603.1">
    <property type="nucleotide sequence ID" value="NZ_QNRF01000011.1"/>
</dbReference>
<dbReference type="SUPFAM" id="SSF46785">
    <property type="entry name" value="Winged helix' DNA-binding domain"/>
    <property type="match status" value="1"/>
</dbReference>
<evidence type="ECO:0000256" key="2">
    <source>
        <dbReference type="ARBA" id="ARBA00022741"/>
    </source>
</evidence>
<comment type="similarity">
    <text evidence="6">Belongs to the biotin--protein ligase family.</text>
</comment>
<name>A0A366CUN9_9GAMM</name>
<dbReference type="InterPro" id="IPR008988">
    <property type="entry name" value="Transcriptional_repressor_C"/>
</dbReference>
<dbReference type="GO" id="GO:0005737">
    <property type="term" value="C:cytoplasm"/>
    <property type="evidence" value="ECO:0007669"/>
    <property type="project" value="TreeGrafter"/>
</dbReference>
<keyword evidence="6" id="KW-0678">Repressor</keyword>
<proteinExistence type="inferred from homology"/>
<keyword evidence="6" id="KW-0804">Transcription</keyword>
<keyword evidence="2 6" id="KW-0547">Nucleotide-binding</keyword>
<feature type="binding site" evidence="6">
    <location>
        <position position="109"/>
    </location>
    <ligand>
        <name>biotin</name>
        <dbReference type="ChEBI" id="CHEBI:57586"/>
    </ligand>
</feature>
<dbReference type="InterPro" id="IPR003142">
    <property type="entry name" value="BPL_C"/>
</dbReference>
<dbReference type="EMBL" id="QNRF01000011">
    <property type="protein sequence ID" value="RBO79778.1"/>
    <property type="molecule type" value="Genomic_DNA"/>
</dbReference>
<keyword evidence="9" id="KW-1185">Reference proteome</keyword>
<dbReference type="GO" id="GO:0006355">
    <property type="term" value="P:regulation of DNA-templated transcription"/>
    <property type="evidence" value="ECO:0007669"/>
    <property type="project" value="UniProtKB-UniRule"/>
</dbReference>
<keyword evidence="3 6" id="KW-0067">ATP-binding</keyword>
<dbReference type="Proteomes" id="UP000252086">
    <property type="component" value="Unassembled WGS sequence"/>
</dbReference>
<evidence type="ECO:0000256" key="4">
    <source>
        <dbReference type="ARBA" id="ARBA00023267"/>
    </source>
</evidence>
<evidence type="ECO:0000259" key="7">
    <source>
        <dbReference type="PROSITE" id="PS51733"/>
    </source>
</evidence>
<accession>A0A366CUN9</accession>
<dbReference type="EC" id="6.3.4.15" evidence="6"/>
<protein>
    <recommendedName>
        <fullName evidence="6">Bifunctional ligase/repressor BirA</fullName>
    </recommendedName>
    <alternativeName>
        <fullName evidence="6">Biotin operon repressor</fullName>
    </alternativeName>
    <alternativeName>
        <fullName evidence="6">Biotin--[acetyl-CoA-carboxylase] ligase</fullName>
        <ecNumber evidence="6">6.3.4.15</ecNumber>
    </alternativeName>
    <alternativeName>
        <fullName evidence="6">Biotin--protein ligase</fullName>
    </alternativeName>
    <alternativeName>
        <fullName evidence="6">Biotin-[acetyl-CoA carboxylase] synthetase</fullName>
    </alternativeName>
</protein>
<organism evidence="8 9">
    <name type="scientific">Marinomonas aquiplantarum</name>
    <dbReference type="NCBI Taxonomy" id="491951"/>
    <lineage>
        <taxon>Bacteria</taxon>
        <taxon>Pseudomonadati</taxon>
        <taxon>Pseudomonadota</taxon>
        <taxon>Gammaproteobacteria</taxon>
        <taxon>Oceanospirillales</taxon>
        <taxon>Oceanospirillaceae</taxon>
        <taxon>Marinomonas</taxon>
    </lineage>
</organism>